<name>A0A066WQU6_TILAU</name>
<dbReference type="SUPFAM" id="SSF54236">
    <property type="entry name" value="Ubiquitin-like"/>
    <property type="match status" value="1"/>
</dbReference>
<accession>A0A066WQU6</accession>
<dbReference type="GO" id="GO:0005789">
    <property type="term" value="C:endoplasmic reticulum membrane"/>
    <property type="evidence" value="ECO:0007669"/>
    <property type="project" value="UniProtKB-SubCell"/>
</dbReference>
<dbReference type="InterPro" id="IPR039357">
    <property type="entry name" value="SRD5A/TECR"/>
</dbReference>
<gene>
    <name evidence="19" type="ORF">K437DRAFT_219683</name>
</gene>
<proteinExistence type="inferred from homology"/>
<dbReference type="STRING" id="1037660.A0A066WQU6"/>
<sequence>MTFKVTVVKRTSKKPTGRQSTSSVFPLTLELPTDSPTVADLKAAINDKVGYLSPSRQRLTNSDNKPLLDDDKQLNSGGVVPGDTIQLKDLGPQIAWKTVFLTEYFGPLFIHPLIYLYGPAIYGKNFQHSKMQQYVLVMVLAHYAKRELETLFVHRFSNATMPMFNIFKNSFHYWVLSGLLLAGGVYGPWSSASAVKGTIQAQDGFLNACVGVWAIAELCNLRCHMMLSNLRPKGTKQRKIPRGFAFELVSCPNYLFESIAWAAVTVMTLNPAALIFSAVSVGQMLIWALKKHRNYRKEFKDYPRGRKSMFPFIL</sequence>
<evidence type="ECO:0000256" key="1">
    <source>
        <dbReference type="ARBA" id="ARBA00004477"/>
    </source>
</evidence>
<evidence type="ECO:0000256" key="16">
    <source>
        <dbReference type="ARBA" id="ARBA00058640"/>
    </source>
</evidence>
<dbReference type="CDD" id="cd01801">
    <property type="entry name" value="Ubl_TECR_like"/>
    <property type="match status" value="1"/>
</dbReference>
<dbReference type="FunFam" id="1.20.120.1630:FF:000010">
    <property type="entry name" value="Steroid alpha reductase family protein"/>
    <property type="match status" value="1"/>
</dbReference>
<comment type="caution">
    <text evidence="19">The sequence shown here is derived from an EMBL/GenBank/DDBJ whole genome shotgun (WGS) entry which is preliminary data.</text>
</comment>
<evidence type="ECO:0000256" key="17">
    <source>
        <dbReference type="SAM" id="Phobius"/>
    </source>
</evidence>
<dbReference type="Pfam" id="PF02544">
    <property type="entry name" value="Steroid_dh"/>
    <property type="match status" value="1"/>
</dbReference>
<evidence type="ECO:0000256" key="3">
    <source>
        <dbReference type="ARBA" id="ARBA00007742"/>
    </source>
</evidence>
<dbReference type="Proteomes" id="UP000027361">
    <property type="component" value="Unassembled WGS sequence"/>
</dbReference>
<evidence type="ECO:0000313" key="19">
    <source>
        <dbReference type="EMBL" id="KDN53015.1"/>
    </source>
</evidence>
<dbReference type="EMBL" id="JMSN01000005">
    <property type="protein sequence ID" value="KDN53015.1"/>
    <property type="molecule type" value="Genomic_DNA"/>
</dbReference>
<keyword evidence="12" id="KW-0443">Lipid metabolism</keyword>
<dbReference type="FunCoup" id="A0A066WQU6">
    <property type="interactions" value="51"/>
</dbReference>
<dbReference type="GeneID" id="25262246"/>
<evidence type="ECO:0000256" key="6">
    <source>
        <dbReference type="ARBA" id="ARBA00022692"/>
    </source>
</evidence>
<dbReference type="InterPro" id="IPR029071">
    <property type="entry name" value="Ubiquitin-like_domsf"/>
</dbReference>
<evidence type="ECO:0000256" key="2">
    <source>
        <dbReference type="ARBA" id="ARBA00005194"/>
    </source>
</evidence>
<keyword evidence="10 17" id="KW-1133">Transmembrane helix</keyword>
<dbReference type="PANTHER" id="PTHR10556">
    <property type="entry name" value="3-OXO-5-ALPHA-STEROID 4-DEHYDROGENASE"/>
    <property type="match status" value="1"/>
</dbReference>
<comment type="similarity">
    <text evidence="3">Belongs to the steroid 5-alpha reductase family.</text>
</comment>
<keyword evidence="6 17" id="KW-0812">Transmembrane</keyword>
<keyword evidence="14" id="KW-0275">Fatty acid biosynthesis</keyword>
<evidence type="ECO:0000256" key="11">
    <source>
        <dbReference type="ARBA" id="ARBA00023002"/>
    </source>
</evidence>
<keyword evidence="5" id="KW-0444">Lipid biosynthesis</keyword>
<comment type="pathway">
    <text evidence="2">Lipid metabolism; fatty acid biosynthesis.</text>
</comment>
<dbReference type="HOGENOM" id="CLU_059260_0_0_1"/>
<feature type="transmembrane region" description="Helical" evidence="17">
    <location>
        <begin position="171"/>
        <end position="189"/>
    </location>
</feature>
<keyword evidence="20" id="KW-1185">Reference proteome</keyword>
<evidence type="ECO:0000256" key="10">
    <source>
        <dbReference type="ARBA" id="ARBA00022989"/>
    </source>
</evidence>
<dbReference type="AlphaFoldDB" id="A0A066WQU6"/>
<feature type="transmembrane region" description="Helical" evidence="17">
    <location>
        <begin position="269"/>
        <end position="289"/>
    </location>
</feature>
<feature type="domain" description="3-oxo-5-alpha-steroid 4-dehydrogenase C-terminal" evidence="18">
    <location>
        <begin position="160"/>
        <end position="314"/>
    </location>
</feature>
<dbReference type="RefSeq" id="XP_013245854.1">
    <property type="nucleotide sequence ID" value="XM_013390400.1"/>
</dbReference>
<reference evidence="19 20" key="1">
    <citation type="submission" date="2014-05" db="EMBL/GenBank/DDBJ databases">
        <title>Draft genome sequence of a rare smut relative, Tilletiaria anomala UBC 951.</title>
        <authorList>
            <consortium name="DOE Joint Genome Institute"/>
            <person name="Toome M."/>
            <person name="Kuo A."/>
            <person name="Henrissat B."/>
            <person name="Lipzen A."/>
            <person name="Tritt A."/>
            <person name="Yoshinaga Y."/>
            <person name="Zane M."/>
            <person name="Barry K."/>
            <person name="Grigoriev I.V."/>
            <person name="Spatafora J.W."/>
            <person name="Aimea M.C."/>
        </authorList>
    </citation>
    <scope>NUCLEOTIDE SEQUENCE [LARGE SCALE GENOMIC DNA]</scope>
    <source>
        <strain evidence="19 20">UBC 951</strain>
    </source>
</reference>
<evidence type="ECO:0000256" key="8">
    <source>
        <dbReference type="ARBA" id="ARBA00022832"/>
    </source>
</evidence>
<dbReference type="Gene3D" id="3.10.20.90">
    <property type="entry name" value="Phosphatidylinositol 3-kinase Catalytic Subunit, Chain A, domain 1"/>
    <property type="match status" value="1"/>
</dbReference>
<keyword evidence="7" id="KW-0256">Endoplasmic reticulum</keyword>
<dbReference type="OMA" id="ATMPIFN"/>
<dbReference type="EC" id="1.3.1.93" evidence="4"/>
<dbReference type="GO" id="GO:0102758">
    <property type="term" value="F:very-long-chain enoyl-CoA reductase activity"/>
    <property type="evidence" value="ECO:0007669"/>
    <property type="project" value="UniProtKB-EC"/>
</dbReference>
<evidence type="ECO:0000256" key="4">
    <source>
        <dbReference type="ARBA" id="ARBA00012530"/>
    </source>
</evidence>
<dbReference type="PROSITE" id="PS50244">
    <property type="entry name" value="S5A_REDUCTASE"/>
    <property type="match status" value="1"/>
</dbReference>
<dbReference type="InterPro" id="IPR001104">
    <property type="entry name" value="3-oxo-5_a-steroid_4-DH_C"/>
</dbReference>
<evidence type="ECO:0000256" key="9">
    <source>
        <dbReference type="ARBA" id="ARBA00022857"/>
    </source>
</evidence>
<evidence type="ECO:0000256" key="14">
    <source>
        <dbReference type="ARBA" id="ARBA00023160"/>
    </source>
</evidence>
<evidence type="ECO:0000256" key="15">
    <source>
        <dbReference type="ARBA" id="ARBA00051495"/>
    </source>
</evidence>
<evidence type="ECO:0000259" key="18">
    <source>
        <dbReference type="Pfam" id="PF02544"/>
    </source>
</evidence>
<evidence type="ECO:0000256" key="13">
    <source>
        <dbReference type="ARBA" id="ARBA00023136"/>
    </source>
</evidence>
<evidence type="ECO:0000256" key="12">
    <source>
        <dbReference type="ARBA" id="ARBA00023098"/>
    </source>
</evidence>
<dbReference type="PANTHER" id="PTHR10556:SF28">
    <property type="entry name" value="VERY-LONG-CHAIN ENOYL-COA REDUCTASE"/>
    <property type="match status" value="1"/>
</dbReference>
<comment type="catalytic activity">
    <reaction evidence="15">
        <text>a very-long-chain 2,3-saturated fatty acyl-CoA + NADP(+) = a very-long-chain (2E)-enoyl-CoA + NADPH + H(+)</text>
        <dbReference type="Rhea" id="RHEA:14473"/>
        <dbReference type="ChEBI" id="CHEBI:15378"/>
        <dbReference type="ChEBI" id="CHEBI:57783"/>
        <dbReference type="ChEBI" id="CHEBI:58349"/>
        <dbReference type="ChEBI" id="CHEBI:83724"/>
        <dbReference type="ChEBI" id="CHEBI:83728"/>
        <dbReference type="EC" id="1.3.1.93"/>
    </reaction>
</comment>
<keyword evidence="8" id="KW-0276">Fatty acid metabolism</keyword>
<dbReference type="GO" id="GO:0042761">
    <property type="term" value="P:very long-chain fatty acid biosynthetic process"/>
    <property type="evidence" value="ECO:0007669"/>
    <property type="project" value="TreeGrafter"/>
</dbReference>
<evidence type="ECO:0000256" key="5">
    <source>
        <dbReference type="ARBA" id="ARBA00022516"/>
    </source>
</evidence>
<evidence type="ECO:0000256" key="7">
    <source>
        <dbReference type="ARBA" id="ARBA00022824"/>
    </source>
</evidence>
<dbReference type="OrthoDB" id="540503at2759"/>
<protein>
    <recommendedName>
        <fullName evidence="4">very-long-chain enoyl-CoA reductase</fullName>
        <ecNumber evidence="4">1.3.1.93</ecNumber>
    </recommendedName>
</protein>
<keyword evidence="11" id="KW-0560">Oxidoreductase</keyword>
<comment type="subcellular location">
    <subcellularLocation>
        <location evidence="1">Endoplasmic reticulum membrane</location>
        <topology evidence="1">Multi-pass membrane protein</topology>
    </subcellularLocation>
</comment>
<organism evidence="19 20">
    <name type="scientific">Tilletiaria anomala (strain ATCC 24038 / CBS 436.72 / UBC 951)</name>
    <dbReference type="NCBI Taxonomy" id="1037660"/>
    <lineage>
        <taxon>Eukaryota</taxon>
        <taxon>Fungi</taxon>
        <taxon>Dikarya</taxon>
        <taxon>Basidiomycota</taxon>
        <taxon>Ustilaginomycotina</taxon>
        <taxon>Exobasidiomycetes</taxon>
        <taxon>Georgefischeriales</taxon>
        <taxon>Tilletiariaceae</taxon>
        <taxon>Tilletiaria</taxon>
    </lineage>
</organism>
<evidence type="ECO:0000313" key="20">
    <source>
        <dbReference type="Proteomes" id="UP000027361"/>
    </source>
</evidence>
<keyword evidence="9" id="KW-0521">NADP</keyword>
<comment type="function">
    <text evidence="16">Catalyzes the last of the four reactions of the long-chain fatty acids elongation cycle. This endoplasmic reticulum-bound enzymatic process, allows the addition of 2 carbons to the chain of long- and very long-chain fatty acids/VLCFAs per cycle. This enzyme reduces the trans-2,3-enoyl-CoA fatty acid intermediate to an acyl-CoA that can be further elongated by entering a new cycle of elongation. Thereby, it participates in the production of VLCFAs of different chain lengths that are involved in multiple biological processes as precursors of membrane lipids and lipid mediators.</text>
</comment>
<keyword evidence="13 17" id="KW-0472">Membrane</keyword>
<dbReference type="InParanoid" id="A0A066WQU6"/>
<dbReference type="Gene3D" id="1.20.120.1630">
    <property type="match status" value="1"/>
</dbReference>